<dbReference type="AlphaFoldDB" id="A0A316D6W4"/>
<dbReference type="NCBIfam" id="NF047751">
    <property type="entry name" value="HepT_toxin"/>
    <property type="match status" value="1"/>
</dbReference>
<dbReference type="PANTHER" id="PTHR33397:SF5">
    <property type="entry name" value="RNASE YUTE-RELATED"/>
    <property type="match status" value="1"/>
</dbReference>
<keyword evidence="6" id="KW-1185">Reference proteome</keyword>
<evidence type="ECO:0000313" key="6">
    <source>
        <dbReference type="Proteomes" id="UP000245634"/>
    </source>
</evidence>
<gene>
    <name evidence="5" type="ORF">C7459_111148</name>
</gene>
<evidence type="ECO:0000256" key="2">
    <source>
        <dbReference type="ARBA" id="ARBA00022722"/>
    </source>
</evidence>
<dbReference type="Gene3D" id="1.20.120.580">
    <property type="entry name" value="bsu32300-like"/>
    <property type="match status" value="1"/>
</dbReference>
<accession>A0A316D6W4</accession>
<proteinExistence type="inferred from homology"/>
<dbReference type="GO" id="GO:0004540">
    <property type="term" value="F:RNA nuclease activity"/>
    <property type="evidence" value="ECO:0007669"/>
    <property type="project" value="InterPro"/>
</dbReference>
<evidence type="ECO:0000256" key="4">
    <source>
        <dbReference type="ARBA" id="ARBA00024207"/>
    </source>
</evidence>
<comment type="similarity">
    <text evidence="4">Belongs to the HepT RNase toxin family.</text>
</comment>
<keyword evidence="2" id="KW-0540">Nuclease</keyword>
<keyword evidence="1" id="KW-1277">Toxin-antitoxin system</keyword>
<dbReference type="PANTHER" id="PTHR33397">
    <property type="entry name" value="UPF0331 PROTEIN YUTE"/>
    <property type="match status" value="1"/>
</dbReference>
<dbReference type="Pfam" id="PF01934">
    <property type="entry name" value="HepT-like"/>
    <property type="match status" value="1"/>
</dbReference>
<dbReference type="GO" id="GO:0016787">
    <property type="term" value="F:hydrolase activity"/>
    <property type="evidence" value="ECO:0007669"/>
    <property type="project" value="UniProtKB-KW"/>
</dbReference>
<comment type="caution">
    <text evidence="5">The sequence shown here is derived from an EMBL/GenBank/DDBJ whole genome shotgun (WGS) entry which is preliminary data.</text>
</comment>
<dbReference type="RefSeq" id="WP_245884546.1">
    <property type="nucleotide sequence ID" value="NZ_QGGL01000011.1"/>
</dbReference>
<reference evidence="5 6" key="1">
    <citation type="submission" date="2018-05" db="EMBL/GenBank/DDBJ databases">
        <title>Genomic Encyclopedia of Type Strains, Phase IV (KMG-IV): sequencing the most valuable type-strain genomes for metagenomic binning, comparative biology and taxonomic classification.</title>
        <authorList>
            <person name="Goeker M."/>
        </authorList>
    </citation>
    <scope>NUCLEOTIDE SEQUENCE [LARGE SCALE GENOMIC DNA]</scope>
    <source>
        <strain evidence="5 6">DSM 18773</strain>
    </source>
</reference>
<dbReference type="EMBL" id="QGGL01000011">
    <property type="protein sequence ID" value="PWK11352.1"/>
    <property type="molecule type" value="Genomic_DNA"/>
</dbReference>
<dbReference type="GO" id="GO:0110001">
    <property type="term" value="C:toxin-antitoxin complex"/>
    <property type="evidence" value="ECO:0007669"/>
    <property type="project" value="InterPro"/>
</dbReference>
<evidence type="ECO:0000256" key="3">
    <source>
        <dbReference type="ARBA" id="ARBA00022801"/>
    </source>
</evidence>
<sequence>MFITDSHRSQIRGYLTLMEQQFHVLQVLADHTEEQFLAQPILQAAGERSLHIALECLTDIGNLIIDALVMRDAASYEDIFEILTEEQVFTRDFYEHFIGAIRFRKLLAHEYLRLEKADVWHAVRTYAQDFATIRDSIATYVKLG</sequence>
<dbReference type="Proteomes" id="UP000245634">
    <property type="component" value="Unassembled WGS sequence"/>
</dbReference>
<keyword evidence="3" id="KW-0378">Hydrolase</keyword>
<name>A0A316D6W4_9BACL</name>
<dbReference type="InterPro" id="IPR008201">
    <property type="entry name" value="HepT-like"/>
</dbReference>
<evidence type="ECO:0000256" key="1">
    <source>
        <dbReference type="ARBA" id="ARBA00022649"/>
    </source>
</evidence>
<evidence type="ECO:0000313" key="5">
    <source>
        <dbReference type="EMBL" id="PWK11352.1"/>
    </source>
</evidence>
<dbReference type="InterPro" id="IPR037038">
    <property type="entry name" value="HepT-like_sf"/>
</dbReference>
<protein>
    <submittedName>
        <fullName evidence="5">Uncharacterized protein YutE (UPF0331/DUF86 family)</fullName>
    </submittedName>
</protein>
<organism evidence="5 6">
    <name type="scientific">Tumebacillus permanentifrigoris</name>
    <dbReference type="NCBI Taxonomy" id="378543"/>
    <lineage>
        <taxon>Bacteria</taxon>
        <taxon>Bacillati</taxon>
        <taxon>Bacillota</taxon>
        <taxon>Bacilli</taxon>
        <taxon>Bacillales</taxon>
        <taxon>Alicyclobacillaceae</taxon>
        <taxon>Tumebacillus</taxon>
    </lineage>
</organism>
<dbReference type="InterPro" id="IPR052379">
    <property type="entry name" value="Type_VII_TA_RNase"/>
</dbReference>